<dbReference type="Pfam" id="PF01612">
    <property type="entry name" value="DNA_pol_A_exo1"/>
    <property type="match status" value="1"/>
</dbReference>
<organism evidence="13 14">
    <name type="scientific">Diabrotica balteata</name>
    <name type="common">Banded cucumber beetle</name>
    <dbReference type="NCBI Taxonomy" id="107213"/>
    <lineage>
        <taxon>Eukaryota</taxon>
        <taxon>Metazoa</taxon>
        <taxon>Ecdysozoa</taxon>
        <taxon>Arthropoda</taxon>
        <taxon>Hexapoda</taxon>
        <taxon>Insecta</taxon>
        <taxon>Pterygota</taxon>
        <taxon>Neoptera</taxon>
        <taxon>Endopterygota</taxon>
        <taxon>Coleoptera</taxon>
        <taxon>Polyphaga</taxon>
        <taxon>Cucujiformia</taxon>
        <taxon>Chrysomeloidea</taxon>
        <taxon>Chrysomelidae</taxon>
        <taxon>Galerucinae</taxon>
        <taxon>Diabroticina</taxon>
        <taxon>Diabroticites</taxon>
        <taxon>Diabrotica</taxon>
    </lineage>
</organism>
<evidence type="ECO:0000256" key="1">
    <source>
        <dbReference type="ARBA" id="ARBA00004123"/>
    </source>
</evidence>
<dbReference type="GO" id="GO:0008408">
    <property type="term" value="F:3'-5' exonuclease activity"/>
    <property type="evidence" value="ECO:0007669"/>
    <property type="project" value="InterPro"/>
</dbReference>
<evidence type="ECO:0000256" key="5">
    <source>
        <dbReference type="ARBA" id="ARBA00022839"/>
    </source>
</evidence>
<keyword evidence="7" id="KW-0539">Nucleus</keyword>
<evidence type="ECO:0000256" key="9">
    <source>
        <dbReference type="ARBA" id="ARBA00040531"/>
    </source>
</evidence>
<dbReference type="PANTHER" id="PTHR13620">
    <property type="entry name" value="3-5 EXONUCLEASE"/>
    <property type="match status" value="1"/>
</dbReference>
<dbReference type="SUPFAM" id="SSF53098">
    <property type="entry name" value="Ribonuclease H-like"/>
    <property type="match status" value="1"/>
</dbReference>
<keyword evidence="2" id="KW-0540">Nuclease</keyword>
<evidence type="ECO:0000256" key="7">
    <source>
        <dbReference type="ARBA" id="ARBA00023242"/>
    </source>
</evidence>
<dbReference type="GO" id="GO:0046872">
    <property type="term" value="F:metal ion binding"/>
    <property type="evidence" value="ECO:0007669"/>
    <property type="project" value="UniProtKB-KW"/>
</dbReference>
<feature type="domain" description="3'-5' exonuclease" evidence="12">
    <location>
        <begin position="56"/>
        <end position="228"/>
    </location>
</feature>
<dbReference type="OrthoDB" id="10261556at2759"/>
<name>A0A9N9T705_DIABA</name>
<reference evidence="13" key="1">
    <citation type="submission" date="2022-01" db="EMBL/GenBank/DDBJ databases">
        <authorList>
            <person name="King R."/>
        </authorList>
    </citation>
    <scope>NUCLEOTIDE SEQUENCE</scope>
</reference>
<evidence type="ECO:0000256" key="2">
    <source>
        <dbReference type="ARBA" id="ARBA00022722"/>
    </source>
</evidence>
<evidence type="ECO:0000256" key="4">
    <source>
        <dbReference type="ARBA" id="ARBA00022801"/>
    </source>
</evidence>
<gene>
    <name evidence="13" type="ORF">DIABBA_LOCUS12753</name>
</gene>
<evidence type="ECO:0000256" key="8">
    <source>
        <dbReference type="ARBA" id="ARBA00037949"/>
    </source>
</evidence>
<keyword evidence="14" id="KW-1185">Reference proteome</keyword>
<comment type="subcellular location">
    <subcellularLocation>
        <location evidence="1">Nucleus</location>
    </subcellularLocation>
</comment>
<proteinExistence type="inferred from homology"/>
<dbReference type="GO" id="GO:0006139">
    <property type="term" value="P:nucleobase-containing compound metabolic process"/>
    <property type="evidence" value="ECO:0007669"/>
    <property type="project" value="InterPro"/>
</dbReference>
<comment type="function">
    <text evidence="11">Has exonuclease activity on both single-stranded and duplex templates bearing overhangs, but not blunt ended duplex DNA, and cleaves in a 3'-5' direction. Essential for the formation of DNA replication focal centers. Has an important role in maintaining genome stability.</text>
</comment>
<dbReference type="PANTHER" id="PTHR13620:SF109">
    <property type="entry name" value="3'-5' EXONUCLEASE"/>
    <property type="match status" value="1"/>
</dbReference>
<evidence type="ECO:0000256" key="11">
    <source>
        <dbReference type="ARBA" id="ARBA00045901"/>
    </source>
</evidence>
<evidence type="ECO:0000259" key="12">
    <source>
        <dbReference type="SMART" id="SM00474"/>
    </source>
</evidence>
<dbReference type="InterPro" id="IPR002562">
    <property type="entry name" value="3'-5'_exonuclease_dom"/>
</dbReference>
<dbReference type="GO" id="GO:0003676">
    <property type="term" value="F:nucleic acid binding"/>
    <property type="evidence" value="ECO:0007669"/>
    <property type="project" value="InterPro"/>
</dbReference>
<evidence type="ECO:0000256" key="3">
    <source>
        <dbReference type="ARBA" id="ARBA00022723"/>
    </source>
</evidence>
<dbReference type="GO" id="GO:0005634">
    <property type="term" value="C:nucleus"/>
    <property type="evidence" value="ECO:0007669"/>
    <property type="project" value="UniProtKB-SubCell"/>
</dbReference>
<keyword evidence="4" id="KW-0378">Hydrolase</keyword>
<keyword evidence="6" id="KW-0460">Magnesium</keyword>
<dbReference type="Proteomes" id="UP001153709">
    <property type="component" value="Chromosome 8"/>
</dbReference>
<accession>A0A9N9T705</accession>
<keyword evidence="5" id="KW-0269">Exonuclease</keyword>
<evidence type="ECO:0000313" key="14">
    <source>
        <dbReference type="Proteomes" id="UP001153709"/>
    </source>
</evidence>
<comment type="similarity">
    <text evidence="8">Belongs to the WRNexo family.</text>
</comment>
<dbReference type="AlphaFoldDB" id="A0A9N9T705"/>
<dbReference type="InterPro" id="IPR012337">
    <property type="entry name" value="RNaseH-like_sf"/>
</dbReference>
<dbReference type="Gene3D" id="3.30.420.10">
    <property type="entry name" value="Ribonuclease H-like superfamily/Ribonuclease H"/>
    <property type="match status" value="1"/>
</dbReference>
<keyword evidence="3" id="KW-0479">Metal-binding</keyword>
<dbReference type="CDD" id="cd06141">
    <property type="entry name" value="WRN_exo"/>
    <property type="match status" value="1"/>
</dbReference>
<dbReference type="InterPro" id="IPR036397">
    <property type="entry name" value="RNaseH_sf"/>
</dbReference>
<dbReference type="InterPro" id="IPR051132">
    <property type="entry name" value="3-5_Exonuclease_domain"/>
</dbReference>
<evidence type="ECO:0000256" key="6">
    <source>
        <dbReference type="ARBA" id="ARBA00022842"/>
    </source>
</evidence>
<evidence type="ECO:0000313" key="13">
    <source>
        <dbReference type="EMBL" id="CAG9840054.1"/>
    </source>
</evidence>
<sequence>MNLRRRSSPQEKEEEAKRMKLEEEKIAKYKANRPFIKFKGKITYHTELIDIALVSDNLLEKANSSSELLIIGFDLEWPFSFKTGPGKTATIQISCDEKHCYIFHVSKIKNLPKTLSELLTHPNVRLTGNCIKQDVRKLARDFTGFDSDKMVDNCVDLGHLANSILSTTNRWSLERLVDHLLDLRISKDKKVRHSQWHVIPLSKVQQIYAATDSYASLLLYNILKSRENELKALEN</sequence>
<evidence type="ECO:0000256" key="10">
    <source>
        <dbReference type="ARBA" id="ARBA00042761"/>
    </source>
</evidence>
<dbReference type="EMBL" id="OU898283">
    <property type="protein sequence ID" value="CAG9840054.1"/>
    <property type="molecule type" value="Genomic_DNA"/>
</dbReference>
<protein>
    <recommendedName>
        <fullName evidence="9">3'-5' exonuclease</fullName>
    </recommendedName>
    <alternativeName>
        <fullName evidence="10">Werner Syndrome-like exonuclease</fullName>
    </alternativeName>
</protein>
<dbReference type="SMART" id="SM00474">
    <property type="entry name" value="35EXOc"/>
    <property type="match status" value="1"/>
</dbReference>